<reference evidence="1" key="1">
    <citation type="submission" date="2021-05" db="EMBL/GenBank/DDBJ databases">
        <authorList>
            <person name="Alioto T."/>
            <person name="Alioto T."/>
            <person name="Gomez Garrido J."/>
        </authorList>
    </citation>
    <scope>NUCLEOTIDE SEQUENCE</scope>
</reference>
<accession>A0A8D8N800</accession>
<name>A0A8D8N800_CULPI</name>
<dbReference type="EMBL" id="HBUE01253991">
    <property type="protein sequence ID" value="CAG6555414.1"/>
    <property type="molecule type" value="Transcribed_RNA"/>
</dbReference>
<proteinExistence type="predicted"/>
<dbReference type="AlphaFoldDB" id="A0A8D8N800"/>
<dbReference type="EMBL" id="HBUE01149020">
    <property type="protein sequence ID" value="CAG6504134.1"/>
    <property type="molecule type" value="Transcribed_RNA"/>
</dbReference>
<protein>
    <submittedName>
        <fullName evidence="1">(northern house mosquito) hypothetical protein</fullName>
    </submittedName>
</protein>
<organism evidence="1">
    <name type="scientific">Culex pipiens</name>
    <name type="common">House mosquito</name>
    <dbReference type="NCBI Taxonomy" id="7175"/>
    <lineage>
        <taxon>Eukaryota</taxon>
        <taxon>Metazoa</taxon>
        <taxon>Ecdysozoa</taxon>
        <taxon>Arthropoda</taxon>
        <taxon>Hexapoda</taxon>
        <taxon>Insecta</taxon>
        <taxon>Pterygota</taxon>
        <taxon>Neoptera</taxon>
        <taxon>Endopterygota</taxon>
        <taxon>Diptera</taxon>
        <taxon>Nematocera</taxon>
        <taxon>Culicoidea</taxon>
        <taxon>Culicidae</taxon>
        <taxon>Culicinae</taxon>
        <taxon>Culicini</taxon>
        <taxon>Culex</taxon>
        <taxon>Culex</taxon>
    </lineage>
</organism>
<sequence length="116" mass="13409">MVISVTTFQKGESLRCKQTEFLSESYKANKTDPKTPSIITKFRKYVVLQAKNKRANQQHQSKQTKLSFRPCVFIQSRGANVVFSASSDVYLETPNFRYNLVNFNLTILKMDQNVCF</sequence>
<dbReference type="EMBL" id="HBUE01253988">
    <property type="protein sequence ID" value="CAG6555410.1"/>
    <property type="molecule type" value="Transcribed_RNA"/>
</dbReference>
<evidence type="ECO:0000313" key="1">
    <source>
        <dbReference type="EMBL" id="CAG6555414.1"/>
    </source>
</evidence>
<dbReference type="EMBL" id="HBUE01149023">
    <property type="protein sequence ID" value="CAG6504138.1"/>
    <property type="molecule type" value="Transcribed_RNA"/>
</dbReference>